<comment type="subcellular location">
    <subcellularLocation>
        <location evidence="1 11">Cytoplasm</location>
    </subcellularLocation>
</comment>
<dbReference type="EMBL" id="JAURUD010000001">
    <property type="protein sequence ID" value="MDP9682393.1"/>
    <property type="molecule type" value="Genomic_DNA"/>
</dbReference>
<feature type="binding site" evidence="11">
    <location>
        <position position="48"/>
    </location>
    <ligand>
        <name>[4Fe-4S] cluster</name>
        <dbReference type="ChEBI" id="CHEBI:49883"/>
    </ligand>
</feature>
<comment type="PTM">
    <text evidence="11">The Fe-S cluster can be nitrosylated by nitric oxide (NO).</text>
</comment>
<protein>
    <recommendedName>
        <fullName evidence="11">Transcriptional regulator WhiB</fullName>
    </recommendedName>
</protein>
<evidence type="ECO:0000256" key="11">
    <source>
        <dbReference type="HAMAP-Rule" id="MF_01479"/>
    </source>
</evidence>
<evidence type="ECO:0000256" key="9">
    <source>
        <dbReference type="ARBA" id="ARBA00023157"/>
    </source>
</evidence>
<keyword evidence="10 11" id="KW-0804">Transcription</keyword>
<feature type="domain" description="4Fe-4S Wbl-type" evidence="13">
    <location>
        <begin position="15"/>
        <end position="72"/>
    </location>
</feature>
<evidence type="ECO:0000313" key="15">
    <source>
        <dbReference type="Proteomes" id="UP001231675"/>
    </source>
</evidence>
<feature type="binding site" evidence="11">
    <location>
        <position position="39"/>
    </location>
    <ligand>
        <name>[4Fe-4S] cluster</name>
        <dbReference type="ChEBI" id="CHEBI:49883"/>
    </ligand>
</feature>
<evidence type="ECO:0000256" key="6">
    <source>
        <dbReference type="ARBA" id="ARBA00023014"/>
    </source>
</evidence>
<name>A0ABT9LFG4_STRGD</name>
<organism evidence="14 15">
    <name type="scientific">Streptomyces griseoviridis</name>
    <dbReference type="NCBI Taxonomy" id="45398"/>
    <lineage>
        <taxon>Bacteria</taxon>
        <taxon>Bacillati</taxon>
        <taxon>Actinomycetota</taxon>
        <taxon>Actinomycetes</taxon>
        <taxon>Kitasatosporales</taxon>
        <taxon>Streptomycetaceae</taxon>
        <taxon>Streptomyces</taxon>
    </lineage>
</organism>
<keyword evidence="15" id="KW-1185">Reference proteome</keyword>
<keyword evidence="8 11" id="KW-0238">DNA-binding</keyword>
<dbReference type="InterPro" id="IPR003482">
    <property type="entry name" value="Whib"/>
</dbReference>
<sequence length="209" mass="22982">MTTLHQLTATTPGLPCRTTDPELWFSRSSSERTLAVALCRECPIQTACAQYALDHPELRGVWGGTTAADRRQFRTGEPCRLDEQGRLRRLCGSERAYRAHFKYRETPGPDCVDGDCVAAHEEHVTAERRARLDREHEAGGSTVGFWLHRRLGEPLCGGCREAFRVRQEISRRARARRGLQGARGASAAPESAEGVNGAPAGVQAFPLAS</sequence>
<keyword evidence="3 11" id="KW-0004">4Fe-4S</keyword>
<gene>
    <name evidence="11" type="primary">whiB</name>
    <name evidence="14" type="ORF">J2S47_002895</name>
</gene>
<dbReference type="GeneID" id="91551844"/>
<evidence type="ECO:0000256" key="8">
    <source>
        <dbReference type="ARBA" id="ARBA00023125"/>
    </source>
</evidence>
<evidence type="ECO:0000256" key="7">
    <source>
        <dbReference type="ARBA" id="ARBA00023015"/>
    </source>
</evidence>
<feature type="region of interest" description="Disordered" evidence="12">
    <location>
        <begin position="174"/>
        <end position="209"/>
    </location>
</feature>
<keyword evidence="5 11" id="KW-0408">Iron</keyword>
<dbReference type="HAMAP" id="MF_01479">
    <property type="entry name" value="WhiB"/>
    <property type="match status" value="1"/>
</dbReference>
<dbReference type="Proteomes" id="UP001231675">
    <property type="component" value="Unassembled WGS sequence"/>
</dbReference>
<evidence type="ECO:0000256" key="10">
    <source>
        <dbReference type="ARBA" id="ARBA00023163"/>
    </source>
</evidence>
<dbReference type="Pfam" id="PF02467">
    <property type="entry name" value="Whib"/>
    <property type="match status" value="1"/>
</dbReference>
<accession>A0ABT9LFG4</accession>
<evidence type="ECO:0000256" key="3">
    <source>
        <dbReference type="ARBA" id="ARBA00022485"/>
    </source>
</evidence>
<evidence type="ECO:0000256" key="1">
    <source>
        <dbReference type="ARBA" id="ARBA00004496"/>
    </source>
</evidence>
<evidence type="ECO:0000256" key="5">
    <source>
        <dbReference type="ARBA" id="ARBA00023004"/>
    </source>
</evidence>
<evidence type="ECO:0000313" key="14">
    <source>
        <dbReference type="EMBL" id="MDP9682393.1"/>
    </source>
</evidence>
<keyword evidence="11" id="KW-0963">Cytoplasm</keyword>
<dbReference type="RefSeq" id="WP_189414593.1">
    <property type="nucleotide sequence ID" value="NZ_BMSM01000003.1"/>
</dbReference>
<feature type="compositionally biased region" description="Low complexity" evidence="12">
    <location>
        <begin position="178"/>
        <end position="188"/>
    </location>
</feature>
<keyword evidence="6 11" id="KW-0411">Iron-sulfur</keyword>
<comment type="caution">
    <text evidence="14">The sequence shown here is derived from an EMBL/GenBank/DDBJ whole genome shotgun (WGS) entry which is preliminary data.</text>
</comment>
<dbReference type="PANTHER" id="PTHR38839">
    <property type="entry name" value="TRANSCRIPTIONAL REGULATOR WHID-RELATED"/>
    <property type="match status" value="1"/>
</dbReference>
<dbReference type="InterPro" id="IPR034768">
    <property type="entry name" value="4FE4S_WBL"/>
</dbReference>
<keyword evidence="9 11" id="KW-1015">Disulfide bond</keyword>
<comment type="similarity">
    <text evidence="2 11">Belongs to the WhiB family.</text>
</comment>
<evidence type="ECO:0000259" key="13">
    <source>
        <dbReference type="PROSITE" id="PS51674"/>
    </source>
</evidence>
<feature type="binding site" evidence="11">
    <location>
        <position position="42"/>
    </location>
    <ligand>
        <name>[4Fe-4S] cluster</name>
        <dbReference type="ChEBI" id="CHEBI:49883"/>
    </ligand>
</feature>
<keyword evidence="4 11" id="KW-0479">Metal-binding</keyword>
<comment type="PTM">
    <text evidence="11">Upon Fe-S cluster removal intramolecular disulfide bonds are formed.</text>
</comment>
<evidence type="ECO:0000256" key="4">
    <source>
        <dbReference type="ARBA" id="ARBA00022723"/>
    </source>
</evidence>
<keyword evidence="7 11" id="KW-0805">Transcription regulation</keyword>
<evidence type="ECO:0000256" key="2">
    <source>
        <dbReference type="ARBA" id="ARBA00006597"/>
    </source>
</evidence>
<dbReference type="PROSITE" id="PS51674">
    <property type="entry name" value="4FE4S_WBL"/>
    <property type="match status" value="1"/>
</dbReference>
<evidence type="ECO:0000256" key="12">
    <source>
        <dbReference type="SAM" id="MobiDB-lite"/>
    </source>
</evidence>
<comment type="function">
    <text evidence="11">Acts as a transcriptional regulator. Probably redox-responsive. The apo- but not holo-form probably binds DNA.</text>
</comment>
<proteinExistence type="inferred from homology"/>
<reference evidence="14 15" key="1">
    <citation type="submission" date="2023-07" db="EMBL/GenBank/DDBJ databases">
        <title>Sequencing the genomes of 1000 actinobacteria strains.</title>
        <authorList>
            <person name="Klenk H.-P."/>
        </authorList>
    </citation>
    <scope>NUCLEOTIDE SEQUENCE [LARGE SCALE GENOMIC DNA]</scope>
    <source>
        <strain evidence="14 15">DSM 40229</strain>
    </source>
</reference>
<feature type="binding site" evidence="11">
    <location>
        <position position="16"/>
    </location>
    <ligand>
        <name>[4Fe-4S] cluster</name>
        <dbReference type="ChEBI" id="CHEBI:49883"/>
    </ligand>
</feature>
<comment type="cofactor">
    <cofactor evidence="11">
        <name>[4Fe-4S] cluster</name>
        <dbReference type="ChEBI" id="CHEBI:49883"/>
    </cofactor>
    <text evidence="11">Binds 1 [4Fe-4S] cluster per subunit. Following nitrosylation of the [4Fe-4S] cluster binds 1 [4Fe-8(NO)] cluster per subunit.</text>
</comment>